<gene>
    <name evidence="1" type="ORF">HMPREF1318_3037</name>
</gene>
<name>J0WJJ5_9ACTO</name>
<evidence type="ECO:0000313" key="1">
    <source>
        <dbReference type="EMBL" id="EJF36696.1"/>
    </source>
</evidence>
<accession>J0WJJ5</accession>
<keyword evidence="2" id="KW-1185">Reference proteome</keyword>
<protein>
    <submittedName>
        <fullName evidence="1">Uncharacterized protein</fullName>
    </submittedName>
</protein>
<dbReference type="EMBL" id="AKFT01000216">
    <property type="protein sequence ID" value="EJF36696.1"/>
    <property type="molecule type" value="Genomic_DNA"/>
</dbReference>
<organism evidence="1 2">
    <name type="scientific">Actinomyces massiliensis F0489</name>
    <dbReference type="NCBI Taxonomy" id="1125718"/>
    <lineage>
        <taxon>Bacteria</taxon>
        <taxon>Bacillati</taxon>
        <taxon>Actinomycetota</taxon>
        <taxon>Actinomycetes</taxon>
        <taxon>Actinomycetales</taxon>
        <taxon>Actinomycetaceae</taxon>
        <taxon>Actinomyces</taxon>
    </lineage>
</organism>
<dbReference type="AlphaFoldDB" id="J0WJJ5"/>
<dbReference type="Proteomes" id="UP000002941">
    <property type="component" value="Unassembled WGS sequence"/>
</dbReference>
<evidence type="ECO:0000313" key="2">
    <source>
        <dbReference type="Proteomes" id="UP000002941"/>
    </source>
</evidence>
<proteinExistence type="predicted"/>
<sequence length="39" mass="4065">MRIENTAADILPASFAHAAAETAVAGVSLNVERQGRDNP</sequence>
<reference evidence="1 2" key="1">
    <citation type="submission" date="2012-05" db="EMBL/GenBank/DDBJ databases">
        <authorList>
            <person name="Harkins D.M."/>
            <person name="Madupu R."/>
            <person name="Durkin A.S."/>
            <person name="Torralba M."/>
            <person name="Methe B."/>
            <person name="Sutton G.G."/>
            <person name="Nelson K.E."/>
        </authorList>
    </citation>
    <scope>NUCLEOTIDE SEQUENCE [LARGE SCALE GENOMIC DNA]</scope>
    <source>
        <strain evidence="1 2">F0489</strain>
    </source>
</reference>
<comment type="caution">
    <text evidence="1">The sequence shown here is derived from an EMBL/GenBank/DDBJ whole genome shotgun (WGS) entry which is preliminary data.</text>
</comment>